<dbReference type="EMBL" id="CP107006">
    <property type="protein sequence ID" value="UYQ95696.1"/>
    <property type="molecule type" value="Genomic_DNA"/>
</dbReference>
<gene>
    <name evidence="2" type="ORF">MKQ68_11345</name>
</gene>
<accession>A0ABY6JBM6</accession>
<protein>
    <submittedName>
        <fullName evidence="2">Transporter</fullName>
    </submittedName>
</protein>
<sequence>MTRILLTTLMMLTGSLSLFAQEMNTDISDETEEVHTVGKGSLQLEGAMLHNNYSGHRHTYIAEGLLRYGLTKRLEVRVMAEQGEHKEHFIDETTQSMYAMAAGFKLNILEESKGLLPAATLVTYLQVPVTYSSAVTAYWSPSILLTFQNELAEHWKLDYHGGIQQEAFSHEWNVPVSASLHYEASEKVDLFGEYYAQFKPGDNPFHNAGAGVAWQAVPRRLQLFFSGGSSIHHHPENYFLKLGAGWKIL</sequence>
<dbReference type="RefSeq" id="WP_244843192.1">
    <property type="nucleotide sequence ID" value="NZ_CP107006.1"/>
</dbReference>
<dbReference type="InterPro" id="IPR025737">
    <property type="entry name" value="FApF"/>
</dbReference>
<evidence type="ECO:0000256" key="1">
    <source>
        <dbReference type="SAM" id="SignalP"/>
    </source>
</evidence>
<evidence type="ECO:0000313" key="3">
    <source>
        <dbReference type="Proteomes" id="UP001162741"/>
    </source>
</evidence>
<proteinExistence type="predicted"/>
<organism evidence="2 3">
    <name type="scientific">Chitinophaga horti</name>
    <dbReference type="NCBI Taxonomy" id="2920382"/>
    <lineage>
        <taxon>Bacteria</taxon>
        <taxon>Pseudomonadati</taxon>
        <taxon>Bacteroidota</taxon>
        <taxon>Chitinophagia</taxon>
        <taxon>Chitinophagales</taxon>
        <taxon>Chitinophagaceae</taxon>
        <taxon>Chitinophaga</taxon>
    </lineage>
</organism>
<name>A0ABY6JBM6_9BACT</name>
<dbReference type="Proteomes" id="UP001162741">
    <property type="component" value="Chromosome"/>
</dbReference>
<dbReference type="Pfam" id="PF13557">
    <property type="entry name" value="Phenol_MetA_deg"/>
    <property type="match status" value="1"/>
</dbReference>
<feature type="chain" id="PRO_5047115772" evidence="1">
    <location>
        <begin position="21"/>
        <end position="249"/>
    </location>
</feature>
<reference evidence="2" key="1">
    <citation type="submission" date="2022-10" db="EMBL/GenBank/DDBJ databases">
        <title>Chitinophaga sp. nov., isolated from soil.</title>
        <authorList>
            <person name="Jeon C.O."/>
        </authorList>
    </citation>
    <scope>NUCLEOTIDE SEQUENCE</scope>
    <source>
        <strain evidence="2">R8</strain>
    </source>
</reference>
<keyword evidence="1" id="KW-0732">Signal</keyword>
<evidence type="ECO:0000313" key="2">
    <source>
        <dbReference type="EMBL" id="UYQ95696.1"/>
    </source>
</evidence>
<feature type="signal peptide" evidence="1">
    <location>
        <begin position="1"/>
        <end position="20"/>
    </location>
</feature>
<keyword evidence="3" id="KW-1185">Reference proteome</keyword>